<evidence type="ECO:0000256" key="1">
    <source>
        <dbReference type="ARBA" id="ARBA00006921"/>
    </source>
</evidence>
<dbReference type="AlphaFoldDB" id="A0A484LJN2"/>
<dbReference type="EMBL" id="OOIL02001568">
    <property type="protein sequence ID" value="VFQ76683.1"/>
    <property type="molecule type" value="Genomic_DNA"/>
</dbReference>
<sequence>MAATNSTAVHGHMMHMTFFWGNSAEILFSDWPGYGHHGRYILSLAVVFALAVLVEWLSNSDFHSADSANRAAAALLDTAVYGSRMGLAYIVMLAVMSFNGGVFIAAVSGHALGFFLFRTAALKDPPVTSYVKRSDLTSDEL</sequence>
<name>A0A484LJN2_9ASTE</name>
<keyword evidence="6" id="KW-0406">Ion transport</keyword>
<keyword evidence="4 6" id="KW-1133">Transmembrane helix</keyword>
<gene>
    <name evidence="7" type="ORF">CCAM_LOCUS18459</name>
</gene>
<keyword evidence="6" id="KW-0813">Transport</keyword>
<keyword evidence="5 6" id="KW-0472">Membrane</keyword>
<evidence type="ECO:0000256" key="3">
    <source>
        <dbReference type="ARBA" id="ARBA00022796"/>
    </source>
</evidence>
<dbReference type="Proteomes" id="UP000595140">
    <property type="component" value="Unassembled WGS sequence"/>
</dbReference>
<feature type="transmembrane region" description="Helical" evidence="6">
    <location>
        <begin position="40"/>
        <end position="58"/>
    </location>
</feature>
<evidence type="ECO:0000313" key="8">
    <source>
        <dbReference type="Proteomes" id="UP000595140"/>
    </source>
</evidence>
<dbReference type="OrthoDB" id="73901at2759"/>
<proteinExistence type="inferred from homology"/>
<dbReference type="GO" id="GO:0005375">
    <property type="term" value="F:copper ion transmembrane transporter activity"/>
    <property type="evidence" value="ECO:0007669"/>
    <property type="project" value="UniProtKB-UniRule"/>
</dbReference>
<evidence type="ECO:0000256" key="2">
    <source>
        <dbReference type="ARBA" id="ARBA00022692"/>
    </source>
</evidence>
<reference evidence="7 8" key="1">
    <citation type="submission" date="2018-04" db="EMBL/GenBank/DDBJ databases">
        <authorList>
            <person name="Vogel A."/>
        </authorList>
    </citation>
    <scope>NUCLEOTIDE SEQUENCE [LARGE SCALE GENOMIC DNA]</scope>
</reference>
<keyword evidence="2 6" id="KW-0812">Transmembrane</keyword>
<evidence type="ECO:0000256" key="4">
    <source>
        <dbReference type="ARBA" id="ARBA00022989"/>
    </source>
</evidence>
<dbReference type="InterPro" id="IPR007274">
    <property type="entry name" value="Cop_transporter"/>
</dbReference>
<keyword evidence="3 6" id="KW-0187">Copper transport</keyword>
<organism evidence="7 8">
    <name type="scientific">Cuscuta campestris</name>
    <dbReference type="NCBI Taxonomy" id="132261"/>
    <lineage>
        <taxon>Eukaryota</taxon>
        <taxon>Viridiplantae</taxon>
        <taxon>Streptophyta</taxon>
        <taxon>Embryophyta</taxon>
        <taxon>Tracheophyta</taxon>
        <taxon>Spermatophyta</taxon>
        <taxon>Magnoliopsida</taxon>
        <taxon>eudicotyledons</taxon>
        <taxon>Gunneridae</taxon>
        <taxon>Pentapetalae</taxon>
        <taxon>asterids</taxon>
        <taxon>lamiids</taxon>
        <taxon>Solanales</taxon>
        <taxon>Convolvulaceae</taxon>
        <taxon>Cuscuteae</taxon>
        <taxon>Cuscuta</taxon>
        <taxon>Cuscuta subgen. Grammica</taxon>
        <taxon>Cuscuta sect. Cleistogrammica</taxon>
    </lineage>
</organism>
<dbReference type="Pfam" id="PF04145">
    <property type="entry name" value="Ctr"/>
    <property type="match status" value="1"/>
</dbReference>
<dbReference type="PANTHER" id="PTHR12483:SF24">
    <property type="entry name" value="COPPER TRANSPORTER 2-RELATED"/>
    <property type="match status" value="1"/>
</dbReference>
<evidence type="ECO:0000313" key="7">
    <source>
        <dbReference type="EMBL" id="VFQ76683.1"/>
    </source>
</evidence>
<evidence type="ECO:0000256" key="6">
    <source>
        <dbReference type="RuleBase" id="RU367022"/>
    </source>
</evidence>
<feature type="transmembrane region" description="Helical" evidence="6">
    <location>
        <begin position="87"/>
        <end position="117"/>
    </location>
</feature>
<evidence type="ECO:0000256" key="5">
    <source>
        <dbReference type="ARBA" id="ARBA00023136"/>
    </source>
</evidence>
<keyword evidence="6" id="KW-0186">Copper</keyword>
<comment type="similarity">
    <text evidence="1 6">Belongs to the copper transporter (Ctr) (TC 1.A.56) family. SLC31A subfamily.</text>
</comment>
<dbReference type="PANTHER" id="PTHR12483">
    <property type="entry name" value="SOLUTE CARRIER FAMILY 31 COPPER TRANSPORTERS"/>
    <property type="match status" value="1"/>
</dbReference>
<dbReference type="GO" id="GO:0005886">
    <property type="term" value="C:plasma membrane"/>
    <property type="evidence" value="ECO:0007669"/>
    <property type="project" value="TreeGrafter"/>
</dbReference>
<keyword evidence="8" id="KW-1185">Reference proteome</keyword>
<protein>
    <recommendedName>
        <fullName evidence="6">Copper transport protein</fullName>
    </recommendedName>
</protein>
<comment type="subcellular location">
    <subcellularLocation>
        <location evidence="6">Membrane</location>
        <topology evidence="6">Multi-pass membrane protein</topology>
    </subcellularLocation>
</comment>
<accession>A0A484LJN2</accession>